<evidence type="ECO:0000256" key="3">
    <source>
        <dbReference type="ARBA" id="ARBA00022679"/>
    </source>
</evidence>
<evidence type="ECO:0000256" key="1">
    <source>
        <dbReference type="ARBA" id="ARBA00000085"/>
    </source>
</evidence>
<name>A0A6N6MXW9_9BACT</name>
<dbReference type="GO" id="GO:0000156">
    <property type="term" value="F:phosphorelay response regulator activity"/>
    <property type="evidence" value="ECO:0007669"/>
    <property type="project" value="TreeGrafter"/>
</dbReference>
<dbReference type="Gene3D" id="3.30.565.10">
    <property type="entry name" value="Histidine kinase-like ATPase, C-terminal domain"/>
    <property type="match status" value="1"/>
</dbReference>
<dbReference type="PROSITE" id="PS50109">
    <property type="entry name" value="HIS_KIN"/>
    <property type="match status" value="1"/>
</dbReference>
<sequence>MSEPEINELCIYPKLTHDAVCEQHREIMNSGALALAGVLPYMTLLLNRSRQIVYCNQAVLDSLGLDSMQEVLGRCVGEVFGCIHAEDAPEGCGFSAYCVKCGALKALAKGVAGEAGAGHCRMLRHAGNGIKALNVKVNTSPIEVAGMSMVVLTARNEDKDVRRRAMERLFFHDVLNLAGGLDGAMQSFAEEFQDVNPELAELMQSTARFLLEEIRAQKTLMAAESGDLLVRPEPVSTRNVTESAAALYAMHKAAQGVRVLVAEDLDDVELLTDRLLLNRLLGNMLKNALEATSVGQSVTVGCDRLSDGAAFWVHNPDYIPRDVQLQIFNRSFSTKGEGRGLGTYSIKLLAETYLGGKVSFRSHPEDGTVFTVVLPSSCPR</sequence>
<keyword evidence="3" id="KW-0808">Transferase</keyword>
<dbReference type="PANTHER" id="PTHR42878">
    <property type="entry name" value="TWO-COMPONENT HISTIDINE KINASE"/>
    <property type="match status" value="1"/>
</dbReference>
<dbReference type="EC" id="2.7.13.3" evidence="2"/>
<feature type="domain" description="Histidine kinase" evidence="5">
    <location>
        <begin position="169"/>
        <end position="378"/>
    </location>
</feature>
<comment type="caution">
    <text evidence="6">The sequence shown here is derived from an EMBL/GenBank/DDBJ whole genome shotgun (WGS) entry which is preliminary data.</text>
</comment>
<evidence type="ECO:0000256" key="2">
    <source>
        <dbReference type="ARBA" id="ARBA00012438"/>
    </source>
</evidence>
<accession>A0A6N6MXW9</accession>
<dbReference type="Gene3D" id="3.30.450.20">
    <property type="entry name" value="PAS domain"/>
    <property type="match status" value="1"/>
</dbReference>
<proteinExistence type="predicted"/>
<dbReference type="SUPFAM" id="SSF55874">
    <property type="entry name" value="ATPase domain of HSP90 chaperone/DNA topoisomerase II/histidine kinase"/>
    <property type="match status" value="1"/>
</dbReference>
<dbReference type="Pfam" id="PF02518">
    <property type="entry name" value="HATPase_c"/>
    <property type="match status" value="1"/>
</dbReference>
<evidence type="ECO:0000313" key="7">
    <source>
        <dbReference type="Proteomes" id="UP000438699"/>
    </source>
</evidence>
<dbReference type="GO" id="GO:0004673">
    <property type="term" value="F:protein histidine kinase activity"/>
    <property type="evidence" value="ECO:0007669"/>
    <property type="project" value="UniProtKB-EC"/>
</dbReference>
<dbReference type="InterPro" id="IPR036890">
    <property type="entry name" value="HATPase_C_sf"/>
</dbReference>
<dbReference type="Proteomes" id="UP000438699">
    <property type="component" value="Unassembled WGS sequence"/>
</dbReference>
<dbReference type="EMBL" id="WAIE01000009">
    <property type="protein sequence ID" value="KAB1438957.1"/>
    <property type="molecule type" value="Genomic_DNA"/>
</dbReference>
<dbReference type="CDD" id="cd00075">
    <property type="entry name" value="HATPase"/>
    <property type="match status" value="1"/>
</dbReference>
<dbReference type="PANTHER" id="PTHR42878:SF14">
    <property type="entry name" value="OSMOLARITY TWO-COMPONENT SYSTEM PROTEIN SSK1"/>
    <property type="match status" value="1"/>
</dbReference>
<dbReference type="AlphaFoldDB" id="A0A6N6MXW9"/>
<keyword evidence="7" id="KW-1185">Reference proteome</keyword>
<evidence type="ECO:0000259" key="5">
    <source>
        <dbReference type="PROSITE" id="PS50109"/>
    </source>
</evidence>
<dbReference type="GO" id="GO:0007234">
    <property type="term" value="P:osmosensory signaling via phosphorelay pathway"/>
    <property type="evidence" value="ECO:0007669"/>
    <property type="project" value="TreeGrafter"/>
</dbReference>
<dbReference type="RefSeq" id="WP_151151927.1">
    <property type="nucleotide sequence ID" value="NZ_WAIE01000009.1"/>
</dbReference>
<comment type="catalytic activity">
    <reaction evidence="1">
        <text>ATP + protein L-histidine = ADP + protein N-phospho-L-histidine.</text>
        <dbReference type="EC" id="2.7.13.3"/>
    </reaction>
</comment>
<keyword evidence="4" id="KW-0418">Kinase</keyword>
<dbReference type="InterPro" id="IPR005467">
    <property type="entry name" value="His_kinase_dom"/>
</dbReference>
<dbReference type="PRINTS" id="PR00344">
    <property type="entry name" value="BCTRLSENSOR"/>
</dbReference>
<dbReference type="SMART" id="SM00387">
    <property type="entry name" value="HATPase_c"/>
    <property type="match status" value="1"/>
</dbReference>
<gene>
    <name evidence="6" type="ORF">F8A88_14630</name>
</gene>
<evidence type="ECO:0000313" key="6">
    <source>
        <dbReference type="EMBL" id="KAB1438957.1"/>
    </source>
</evidence>
<dbReference type="GO" id="GO:0030295">
    <property type="term" value="F:protein kinase activator activity"/>
    <property type="evidence" value="ECO:0007669"/>
    <property type="project" value="TreeGrafter"/>
</dbReference>
<reference evidence="6 7" key="1">
    <citation type="journal article" date="2017" name="Int. J. Syst. Evol. Microbiol.">
        <title>Desulfovibrio senegalensis sp. nov., a mesophilic sulfate reducer isolated from marine sediment.</title>
        <authorList>
            <person name="Thioye A."/>
            <person name="Gam Z.B.A."/>
            <person name="Mbengue M."/>
            <person name="Cayol J.L."/>
            <person name="Joseph-Bartoli M."/>
            <person name="Toure-Kane C."/>
            <person name="Labat M."/>
        </authorList>
    </citation>
    <scope>NUCLEOTIDE SEQUENCE [LARGE SCALE GENOMIC DNA]</scope>
    <source>
        <strain evidence="6 7">DSM 101509</strain>
    </source>
</reference>
<evidence type="ECO:0000256" key="4">
    <source>
        <dbReference type="ARBA" id="ARBA00022777"/>
    </source>
</evidence>
<dbReference type="InterPro" id="IPR003594">
    <property type="entry name" value="HATPase_dom"/>
</dbReference>
<organism evidence="6 7">
    <name type="scientific">Pseudodesulfovibrio senegalensis</name>
    <dbReference type="NCBI Taxonomy" id="1721087"/>
    <lineage>
        <taxon>Bacteria</taxon>
        <taxon>Pseudomonadati</taxon>
        <taxon>Thermodesulfobacteriota</taxon>
        <taxon>Desulfovibrionia</taxon>
        <taxon>Desulfovibrionales</taxon>
        <taxon>Desulfovibrionaceae</taxon>
    </lineage>
</organism>
<dbReference type="OrthoDB" id="9792686at2"/>
<dbReference type="InterPro" id="IPR004358">
    <property type="entry name" value="Sig_transdc_His_kin-like_C"/>
</dbReference>
<protein>
    <recommendedName>
        <fullName evidence="2">histidine kinase</fullName>
        <ecNumber evidence="2">2.7.13.3</ecNumber>
    </recommendedName>
</protein>
<dbReference type="InterPro" id="IPR050351">
    <property type="entry name" value="BphY/WalK/GraS-like"/>
</dbReference>